<dbReference type="CDD" id="cd00038">
    <property type="entry name" value="CAP_ED"/>
    <property type="match status" value="1"/>
</dbReference>
<dbReference type="PANTHER" id="PTHR24567:SF26">
    <property type="entry name" value="REGULATORY PROTEIN YEIL"/>
    <property type="match status" value="1"/>
</dbReference>
<dbReference type="Pfam" id="PF00027">
    <property type="entry name" value="cNMP_binding"/>
    <property type="match status" value="1"/>
</dbReference>
<dbReference type="InterPro" id="IPR000595">
    <property type="entry name" value="cNMP-bd_dom"/>
</dbReference>
<feature type="domain" description="Cyclic nucleotide-binding" evidence="1">
    <location>
        <begin position="1"/>
        <end position="114"/>
    </location>
</feature>
<dbReference type="Gene3D" id="2.60.120.10">
    <property type="entry name" value="Jelly Rolls"/>
    <property type="match status" value="1"/>
</dbReference>
<gene>
    <name evidence="2" type="ORF">KA717_16775</name>
</gene>
<evidence type="ECO:0000259" key="1">
    <source>
        <dbReference type="PROSITE" id="PS50042"/>
    </source>
</evidence>
<accession>A0A977L1Y0</accession>
<dbReference type="SUPFAM" id="SSF51206">
    <property type="entry name" value="cAMP-binding domain-like"/>
    <property type="match status" value="1"/>
</dbReference>
<sequence length="126" mass="14188">MLTPIDTLKLLNNRPEQQVKAGEVIFQVGEPGDVMYGLVQGTVEVYLDNKLIETLEQGDVFGEGALLHPDHQRVSNAIAKTDCTLVTADREHFMFAVQQTPMFALEVLKSYSDRFRRVKARLQALL</sequence>
<dbReference type="EMBL" id="CP073041">
    <property type="protein sequence ID" value="UXE64037.1"/>
    <property type="molecule type" value="Genomic_DNA"/>
</dbReference>
<dbReference type="InterPro" id="IPR050397">
    <property type="entry name" value="Env_Response_Regulators"/>
</dbReference>
<dbReference type="PROSITE" id="PS50042">
    <property type="entry name" value="CNMP_BINDING_3"/>
    <property type="match status" value="1"/>
</dbReference>
<dbReference type="AlphaFoldDB" id="A0A977L1Y0"/>
<dbReference type="InterPro" id="IPR014710">
    <property type="entry name" value="RmlC-like_jellyroll"/>
</dbReference>
<dbReference type="Proteomes" id="UP001065613">
    <property type="component" value="Chromosome"/>
</dbReference>
<dbReference type="PANTHER" id="PTHR24567">
    <property type="entry name" value="CRP FAMILY TRANSCRIPTIONAL REGULATORY PROTEIN"/>
    <property type="match status" value="1"/>
</dbReference>
<dbReference type="GO" id="GO:0003700">
    <property type="term" value="F:DNA-binding transcription factor activity"/>
    <property type="evidence" value="ECO:0007669"/>
    <property type="project" value="TreeGrafter"/>
</dbReference>
<reference evidence="2" key="1">
    <citation type="submission" date="2021-04" db="EMBL/GenBank/DDBJ databases">
        <title>Genome sequence of Woronichinia naegeliana from Washington state freshwater lake bloom.</title>
        <authorList>
            <person name="Dreher T.W."/>
        </authorList>
    </citation>
    <scope>NUCLEOTIDE SEQUENCE</scope>
    <source>
        <strain evidence="2">WA131</strain>
    </source>
</reference>
<dbReference type="InterPro" id="IPR018490">
    <property type="entry name" value="cNMP-bd_dom_sf"/>
</dbReference>
<evidence type="ECO:0000313" key="2">
    <source>
        <dbReference type="EMBL" id="UXE64037.1"/>
    </source>
</evidence>
<dbReference type="GO" id="GO:0005829">
    <property type="term" value="C:cytosol"/>
    <property type="evidence" value="ECO:0007669"/>
    <property type="project" value="TreeGrafter"/>
</dbReference>
<proteinExistence type="predicted"/>
<organism evidence="2">
    <name type="scientific">Woronichinia naegeliana WA131</name>
    <dbReference type="NCBI Taxonomy" id="2824559"/>
    <lineage>
        <taxon>Bacteria</taxon>
        <taxon>Bacillati</taxon>
        <taxon>Cyanobacteriota</taxon>
        <taxon>Cyanophyceae</taxon>
        <taxon>Synechococcales</taxon>
        <taxon>Coelosphaeriaceae</taxon>
        <taxon>Woronichinia</taxon>
    </lineage>
</organism>
<name>A0A977L1Y0_9CYAN</name>
<dbReference type="SMART" id="SM00100">
    <property type="entry name" value="cNMP"/>
    <property type="match status" value="1"/>
</dbReference>
<dbReference type="KEGG" id="wna:KA717_16775"/>
<protein>
    <submittedName>
        <fullName evidence="2">Cyclic nucleotide-binding domain-containing protein</fullName>
    </submittedName>
</protein>
<dbReference type="PRINTS" id="PR00103">
    <property type="entry name" value="CAMPKINASE"/>
</dbReference>